<dbReference type="GO" id="GO:0005261">
    <property type="term" value="F:monoatomic cation channel activity"/>
    <property type="evidence" value="ECO:0007669"/>
    <property type="project" value="TreeGrafter"/>
</dbReference>
<keyword evidence="3" id="KW-0732">Signal</keyword>
<keyword evidence="4" id="KW-0677">Repeat</keyword>
<evidence type="ECO:0000256" key="7">
    <source>
        <dbReference type="ARBA" id="ARBA00023157"/>
    </source>
</evidence>
<comment type="subcellular location">
    <subcellularLocation>
        <location evidence="1">Membrane</location>
        <topology evidence="1">Multi-pass membrane protein</topology>
    </subcellularLocation>
</comment>
<dbReference type="Pfam" id="PF13385">
    <property type="entry name" value="Laminin_G_3"/>
    <property type="match status" value="1"/>
</dbReference>
<dbReference type="RefSeq" id="WP_089734909.1">
    <property type="nucleotide sequence ID" value="NZ_FNIA01000017.1"/>
</dbReference>
<evidence type="ECO:0000259" key="10">
    <source>
        <dbReference type="PROSITE" id="PS50093"/>
    </source>
</evidence>
<sequence>MSTGSDVERRGVDDDRAQSTVLAVVLLFGFLILAVTAWQVSVVPAQNEEIEYGHNQQVHEQMQELRSRMVSASAGGRGGSVAIPLGTTYPDRTIYRNPQPPVGQLRTVSGGGAVTLNVSNATPVDGETADFWGTELSYDTALVTYRPGYHEYEGAPTTVLDNTLLYDRYDSTTLVRSPQSLVDGKRLSLLVASGNVSETRSGVTDDLSLQVTPTSSSTNTVRVRNDSGPVTLTVTSYRSAEFWNETLAGDGQLDEDGGYVTGVVNRTPTPAPTAGGETLHRVGITLVANETYAVQATQVHLGTASEPDPNTPGPAYVTVADGTGGTVEAGSSREFTVEVRDRYNNPVAGSTVNLSLDGSPGDLTVDGATRDNFSDLVVGDDGRVTVSYDAPGSVTTATDVTVNVSVEGNPRSGFDPNAPLNATVETTVTPGDGGGGSGSGGGSGGVYTVEWDRNSTVTVDRTASPTRNFTARIVEGLANQPVEFSVNDTGVATITSVDGQTNASGAADATFDFQRTGTFLAYVTSGGSGDRLVVEVVSGALSPLVWQTAADWDAATSEQGVVHAGYGDHDAGAVQLGYPTNGAGLVAYYPFDGNAGSTANDASGGNDGTISGVMQGVPGILNTSAYDFDGADDSVQAPTDLSSSMGTSGTVSAWIRTTQSGDDTMWQAPGITGVESNGDGNDVFYGWIDASGNIGVMAGNDDGAQSTTEINDGTWHHVVLVRNATSGETRVYVDGVLEDTEISETGAKTSSFSGIGVIEDTGGSPEYLDGRLDEVRLYDRALSDAEALALYETSRNGTITTAEKTTSVTVDPRTIRLENVTADVPSGTSLTVYVESDSEDDGTWNRSDPVSIVDGQRSYAVGDGNFGTSSDRFRVVVELNSTAPTQSPCLAGLTVEPDGANGVAVAGDCPTYDASGTPPTASFTASPSSPTTRDTLSVDASGSTDSDGTIASYEWEFGDGTTATGQTASHSYGQPGTYTVTLTATDDDGLTDSTTRTVTVRPAALLTAVQPNPDTLADNDGEFIAIEVDGPLNTTDWVVRDDETGSGETSAELPATADGRVWFVRNTTAFEQQWSVPADVTLVEFDPGGSGVLANGGEPLELVNTSNGQVIDEFAYGSASTSDGWSYAYGNATGVATRNGDGSGWYEDTDDPSDWSDVAETDFFDPAPNASFTYAPSSPDTSDSVTFDATGSTVAAPGSYEWDFGDGTTATGQSVTHSYGDNGTYTVTLTVTDTNGNSDTTTRSVQVDNVAPTAVPSSSPSDPTVADTVAFDAGASDDDGSVASYEWAFGDGTPNATGGTPNHEYTEPGTYTVTVTVTDDDGATTTETTTVTVDPVQVAVVDDSGGYGHQVESVLTHELPTNYSVTGASLGDVTANPDEYEVVVVQDLPSDTTAVQSFVDATNDPSTAVVYLDQWSDDGIDPDNSNAISELSATTGDPVSTSEDYASGSLARMRIDQDHPLFNGIGGSGDTFVVHDSEFSDHAWFTGYSGTTLASSGDDNGFDGPAVAVDDAEGTVLLASIGREYYAQNHHYSSEADALLRNAVTYGAEGLTGADREPVGTDVALVDNGIAVDVTNDDIRGGVAFSVENGRSSDVRVTEIRVEPANSNVARLDDPLPEVGVYASEFHVEVDGTSYTADLGGGFAVPGTADLSAASNANDEPVITSGGVAWFHLYRFIDSSDNEFDMTCEPVEITLYFADGSQATFTVTPDGPGTC</sequence>
<protein>
    <submittedName>
        <fullName evidence="11">PKD domain-containing protein</fullName>
    </submittedName>
</protein>
<keyword evidence="12" id="KW-1185">Reference proteome</keyword>
<dbReference type="PROSITE" id="PS50093">
    <property type="entry name" value="PKD"/>
    <property type="match status" value="3"/>
</dbReference>
<evidence type="ECO:0000256" key="2">
    <source>
        <dbReference type="ARBA" id="ARBA00022692"/>
    </source>
</evidence>
<keyword evidence="6 9" id="KW-0472">Membrane</keyword>
<feature type="compositionally biased region" description="Polar residues" evidence="8">
    <location>
        <begin position="933"/>
        <end position="946"/>
    </location>
</feature>
<organism evidence="11 12">
    <name type="scientific">Haloarchaeobius iranensis</name>
    <dbReference type="NCBI Taxonomy" id="996166"/>
    <lineage>
        <taxon>Archaea</taxon>
        <taxon>Methanobacteriati</taxon>
        <taxon>Methanobacteriota</taxon>
        <taxon>Stenosarchaea group</taxon>
        <taxon>Halobacteria</taxon>
        <taxon>Halobacteriales</taxon>
        <taxon>Halorubellaceae</taxon>
        <taxon>Haloarchaeobius</taxon>
    </lineage>
</organism>
<dbReference type="GO" id="GO:0005886">
    <property type="term" value="C:plasma membrane"/>
    <property type="evidence" value="ECO:0007669"/>
    <property type="project" value="TreeGrafter"/>
</dbReference>
<dbReference type="PANTHER" id="PTHR46730">
    <property type="entry name" value="POLYCYSTIN-1"/>
    <property type="match status" value="1"/>
</dbReference>
<name>A0A1G9YZX3_9EURY</name>
<dbReference type="InterPro" id="IPR006558">
    <property type="entry name" value="LamG-like"/>
</dbReference>
<evidence type="ECO:0000256" key="9">
    <source>
        <dbReference type="SAM" id="Phobius"/>
    </source>
</evidence>
<feature type="compositionally biased region" description="Polar residues" evidence="8">
    <location>
        <begin position="1423"/>
        <end position="1444"/>
    </location>
</feature>
<dbReference type="InterPro" id="IPR022409">
    <property type="entry name" value="PKD/Chitinase_dom"/>
</dbReference>
<feature type="domain" description="PKD" evidence="10">
    <location>
        <begin position="1168"/>
        <end position="1247"/>
    </location>
</feature>
<dbReference type="Proteomes" id="UP000199370">
    <property type="component" value="Unassembled WGS sequence"/>
</dbReference>
<keyword evidence="7" id="KW-1015">Disulfide bond</keyword>
<feature type="region of interest" description="Disordered" evidence="8">
    <location>
        <begin position="918"/>
        <end position="946"/>
    </location>
</feature>
<feature type="region of interest" description="Disordered" evidence="8">
    <location>
        <begin position="1421"/>
        <end position="1444"/>
    </location>
</feature>
<feature type="domain" description="PKD" evidence="10">
    <location>
        <begin position="1252"/>
        <end position="1333"/>
    </location>
</feature>
<dbReference type="OrthoDB" id="121941at2157"/>
<dbReference type="GO" id="GO:0006816">
    <property type="term" value="P:calcium ion transport"/>
    <property type="evidence" value="ECO:0007669"/>
    <property type="project" value="TreeGrafter"/>
</dbReference>
<dbReference type="InterPro" id="IPR013320">
    <property type="entry name" value="ConA-like_dom_sf"/>
</dbReference>
<dbReference type="STRING" id="996166.SAMN05192554_11725"/>
<dbReference type="CDD" id="cd00146">
    <property type="entry name" value="PKD"/>
    <property type="match status" value="3"/>
</dbReference>
<keyword evidence="5 9" id="KW-1133">Transmembrane helix</keyword>
<feature type="domain" description="PKD" evidence="10">
    <location>
        <begin position="919"/>
        <end position="1000"/>
    </location>
</feature>
<evidence type="ECO:0000313" key="11">
    <source>
        <dbReference type="EMBL" id="SDN14712.1"/>
    </source>
</evidence>
<gene>
    <name evidence="11" type="ORF">SAMN05192554_11725</name>
</gene>
<proteinExistence type="predicted"/>
<dbReference type="PANTHER" id="PTHR46730:SF4">
    <property type="entry name" value="POLYCYSTIC KIDNEY DISEASE PROTEIN 1-LIKE 1"/>
    <property type="match status" value="1"/>
</dbReference>
<dbReference type="Gene3D" id="2.60.40.10">
    <property type="entry name" value="Immunoglobulins"/>
    <property type="match status" value="4"/>
</dbReference>
<feature type="compositionally biased region" description="Low complexity" evidence="8">
    <location>
        <begin position="918"/>
        <end position="932"/>
    </location>
</feature>
<dbReference type="InterPro" id="IPR000601">
    <property type="entry name" value="PKD_dom"/>
</dbReference>
<dbReference type="SUPFAM" id="SSF49899">
    <property type="entry name" value="Concanavalin A-like lectins/glucanases"/>
    <property type="match status" value="1"/>
</dbReference>
<dbReference type="SMART" id="SM00089">
    <property type="entry name" value="PKD"/>
    <property type="match status" value="3"/>
</dbReference>
<evidence type="ECO:0000256" key="8">
    <source>
        <dbReference type="SAM" id="MobiDB-lite"/>
    </source>
</evidence>
<dbReference type="SMART" id="SM00560">
    <property type="entry name" value="LamGL"/>
    <property type="match status" value="1"/>
</dbReference>
<dbReference type="InterPro" id="IPR013783">
    <property type="entry name" value="Ig-like_fold"/>
</dbReference>
<evidence type="ECO:0000256" key="6">
    <source>
        <dbReference type="ARBA" id="ARBA00023136"/>
    </source>
</evidence>
<keyword evidence="2 9" id="KW-0812">Transmembrane</keyword>
<dbReference type="SUPFAM" id="SSF49299">
    <property type="entry name" value="PKD domain"/>
    <property type="match status" value="3"/>
</dbReference>
<feature type="transmembrane region" description="Helical" evidence="9">
    <location>
        <begin position="21"/>
        <end position="40"/>
    </location>
</feature>
<evidence type="ECO:0000313" key="12">
    <source>
        <dbReference type="Proteomes" id="UP000199370"/>
    </source>
</evidence>
<evidence type="ECO:0000256" key="5">
    <source>
        <dbReference type="ARBA" id="ARBA00022989"/>
    </source>
</evidence>
<dbReference type="EMBL" id="FNIA01000017">
    <property type="protein sequence ID" value="SDN14712.1"/>
    <property type="molecule type" value="Genomic_DNA"/>
</dbReference>
<accession>A0A1G9YZX3</accession>
<dbReference type="Pfam" id="PF18911">
    <property type="entry name" value="PKD_4"/>
    <property type="match status" value="3"/>
</dbReference>
<reference evidence="11 12" key="1">
    <citation type="submission" date="2016-10" db="EMBL/GenBank/DDBJ databases">
        <authorList>
            <person name="de Groot N.N."/>
        </authorList>
    </citation>
    <scope>NUCLEOTIDE SEQUENCE [LARGE SCALE GENOMIC DNA]</scope>
    <source>
        <strain evidence="12">EB21,IBRC-M 10013,KCTC 4048</strain>
    </source>
</reference>
<evidence type="ECO:0000256" key="4">
    <source>
        <dbReference type="ARBA" id="ARBA00022737"/>
    </source>
</evidence>
<dbReference type="InterPro" id="IPR035986">
    <property type="entry name" value="PKD_dom_sf"/>
</dbReference>
<evidence type="ECO:0000256" key="3">
    <source>
        <dbReference type="ARBA" id="ARBA00022729"/>
    </source>
</evidence>
<dbReference type="Gene3D" id="2.60.120.200">
    <property type="match status" value="1"/>
</dbReference>
<evidence type="ECO:0000256" key="1">
    <source>
        <dbReference type="ARBA" id="ARBA00004141"/>
    </source>
</evidence>